<feature type="region of interest" description="Disordered" evidence="6">
    <location>
        <begin position="85"/>
        <end position="125"/>
    </location>
</feature>
<comment type="caution">
    <text evidence="8">The sequence shown here is derived from an EMBL/GenBank/DDBJ whole genome shotgun (WGS) entry which is preliminary data.</text>
</comment>
<dbReference type="Pfam" id="PF04082">
    <property type="entry name" value="Fungal_trans"/>
    <property type="match status" value="1"/>
</dbReference>
<organism evidence="8 9">
    <name type="scientific">Dactylonectria estremocensis</name>
    <dbReference type="NCBI Taxonomy" id="1079267"/>
    <lineage>
        <taxon>Eukaryota</taxon>
        <taxon>Fungi</taxon>
        <taxon>Dikarya</taxon>
        <taxon>Ascomycota</taxon>
        <taxon>Pezizomycotina</taxon>
        <taxon>Sordariomycetes</taxon>
        <taxon>Hypocreomycetidae</taxon>
        <taxon>Hypocreales</taxon>
        <taxon>Nectriaceae</taxon>
        <taxon>Dactylonectria</taxon>
    </lineage>
</organism>
<dbReference type="InterPro" id="IPR036864">
    <property type="entry name" value="Zn2-C6_fun-type_DNA-bd_sf"/>
</dbReference>
<dbReference type="GO" id="GO:0006351">
    <property type="term" value="P:DNA-templated transcription"/>
    <property type="evidence" value="ECO:0007669"/>
    <property type="project" value="InterPro"/>
</dbReference>
<keyword evidence="1" id="KW-0479">Metal-binding</keyword>
<dbReference type="PANTHER" id="PTHR47424:SF3">
    <property type="entry name" value="REGULATORY PROTEIN GAL4"/>
    <property type="match status" value="1"/>
</dbReference>
<dbReference type="PROSITE" id="PS50048">
    <property type="entry name" value="ZN2_CY6_FUNGAL_2"/>
    <property type="match status" value="1"/>
</dbReference>
<evidence type="ECO:0000313" key="9">
    <source>
        <dbReference type="Proteomes" id="UP000717696"/>
    </source>
</evidence>
<dbReference type="EMBL" id="JAGMUU010000008">
    <property type="protein sequence ID" value="KAH7146826.1"/>
    <property type="molecule type" value="Genomic_DNA"/>
</dbReference>
<dbReference type="InterPro" id="IPR051127">
    <property type="entry name" value="Fungal_SecMet_Regulators"/>
</dbReference>
<evidence type="ECO:0000313" key="8">
    <source>
        <dbReference type="EMBL" id="KAH7146826.1"/>
    </source>
</evidence>
<reference evidence="8" key="1">
    <citation type="journal article" date="2021" name="Nat. Commun.">
        <title>Genetic determinants of endophytism in the Arabidopsis root mycobiome.</title>
        <authorList>
            <person name="Mesny F."/>
            <person name="Miyauchi S."/>
            <person name="Thiergart T."/>
            <person name="Pickel B."/>
            <person name="Atanasova L."/>
            <person name="Karlsson M."/>
            <person name="Huettel B."/>
            <person name="Barry K.W."/>
            <person name="Haridas S."/>
            <person name="Chen C."/>
            <person name="Bauer D."/>
            <person name="Andreopoulos W."/>
            <person name="Pangilinan J."/>
            <person name="LaButti K."/>
            <person name="Riley R."/>
            <person name="Lipzen A."/>
            <person name="Clum A."/>
            <person name="Drula E."/>
            <person name="Henrissat B."/>
            <person name="Kohler A."/>
            <person name="Grigoriev I.V."/>
            <person name="Martin F.M."/>
            <person name="Hacquard S."/>
        </authorList>
    </citation>
    <scope>NUCLEOTIDE SEQUENCE</scope>
    <source>
        <strain evidence="8">MPI-CAGE-AT-0021</strain>
    </source>
</reference>
<dbReference type="CDD" id="cd00067">
    <property type="entry name" value="GAL4"/>
    <property type="match status" value="1"/>
</dbReference>
<dbReference type="GO" id="GO:0003677">
    <property type="term" value="F:DNA binding"/>
    <property type="evidence" value="ECO:0007669"/>
    <property type="project" value="UniProtKB-KW"/>
</dbReference>
<evidence type="ECO:0000256" key="1">
    <source>
        <dbReference type="ARBA" id="ARBA00022723"/>
    </source>
</evidence>
<dbReference type="GO" id="GO:0008270">
    <property type="term" value="F:zinc ion binding"/>
    <property type="evidence" value="ECO:0007669"/>
    <property type="project" value="InterPro"/>
</dbReference>
<gene>
    <name evidence="8" type="ORF">B0J13DRAFT_442124</name>
</gene>
<dbReference type="SUPFAM" id="SSF57701">
    <property type="entry name" value="Zn2/Cys6 DNA-binding domain"/>
    <property type="match status" value="1"/>
</dbReference>
<sequence>MFTPKMSWEIGFDLGLASFTTDASSMLPEEPPAKRRKTQLACNCCRVRKTRCDGRRPICSPCERRSSGEDCLYEDGTLNTRKLEQLERGGHTGPMRLSDNPVASQHSTDPRPSLPPSREDDMLNRSGVPNLLVQSTTQSRSTICMASATAMRTGKDKSSDALATVSTCVHDPEILYGASSTISFVERVLLTTCETEVFGERSRLDTDEARHEIHSVEKFDSQAKHLSGLELLPIRRISDSYVKSFWDVAHTIFPILHRPTFTRFYNQLWEPTHLGDTPETTDDPIILAILNLVFAIGCRTAESVQQGSRALLSDQFYQRARGLVPIDALDVASLPAVQMLLLTAVYLQSTTYSSRCWNIVGLAMRVAQSLGLHLNRCASGTSNQLEREMRRRIWYTCVTLDRLICTTFGRPAMLPNSSSVPLPLIVDDEYLLEDGEGTQPVTSQCRIGSFVYTIQLLDILNEVLHSFYAEDDQAQAPTTGKHEDRSMPDLHEMLRLNSKLDRFLETLPISLRLQNVLLSSETPTGNALVQARVLYCRCSAWWTIYFTFGAATIVLASQLCSPQDDTGTLADDSLSLAMGIFKHYTPEVESATQAIQVLERLQKRLSSGEKQGTEVSYQEVQQIQTPKGSLHPDPQVVYGPDASNVEYCGQARAPDPLSEDWFSRQALNFDFQD</sequence>
<dbReference type="AlphaFoldDB" id="A0A9P9EXA0"/>
<feature type="domain" description="Zn(2)-C6 fungal-type" evidence="7">
    <location>
        <begin position="41"/>
        <end position="73"/>
    </location>
</feature>
<accession>A0A9P9EXA0</accession>
<protein>
    <submittedName>
        <fullName evidence="8">Fungal-specific transcription factor domain-containing protein</fullName>
    </submittedName>
</protein>
<dbReference type="CDD" id="cd12148">
    <property type="entry name" value="fungal_TF_MHR"/>
    <property type="match status" value="1"/>
</dbReference>
<proteinExistence type="predicted"/>
<evidence type="ECO:0000259" key="7">
    <source>
        <dbReference type="PROSITE" id="PS50048"/>
    </source>
</evidence>
<dbReference type="SMART" id="SM00066">
    <property type="entry name" value="GAL4"/>
    <property type="match status" value="1"/>
</dbReference>
<dbReference type="PANTHER" id="PTHR47424">
    <property type="entry name" value="REGULATORY PROTEIN GAL4"/>
    <property type="match status" value="1"/>
</dbReference>
<dbReference type="Proteomes" id="UP000717696">
    <property type="component" value="Unassembled WGS sequence"/>
</dbReference>
<keyword evidence="3" id="KW-0238">DNA-binding</keyword>
<keyword evidence="2" id="KW-0805">Transcription regulation</keyword>
<dbReference type="InterPro" id="IPR007219">
    <property type="entry name" value="XnlR_reg_dom"/>
</dbReference>
<dbReference type="InterPro" id="IPR001138">
    <property type="entry name" value="Zn2Cys6_DnaBD"/>
</dbReference>
<keyword evidence="4" id="KW-0804">Transcription</keyword>
<keyword evidence="5" id="KW-0539">Nucleus</keyword>
<evidence type="ECO:0000256" key="6">
    <source>
        <dbReference type="SAM" id="MobiDB-lite"/>
    </source>
</evidence>
<evidence type="ECO:0000256" key="3">
    <source>
        <dbReference type="ARBA" id="ARBA00023125"/>
    </source>
</evidence>
<evidence type="ECO:0000256" key="5">
    <source>
        <dbReference type="ARBA" id="ARBA00023242"/>
    </source>
</evidence>
<dbReference type="SMART" id="SM00906">
    <property type="entry name" value="Fungal_trans"/>
    <property type="match status" value="1"/>
</dbReference>
<dbReference type="Pfam" id="PF00172">
    <property type="entry name" value="Zn_clus"/>
    <property type="match status" value="1"/>
</dbReference>
<dbReference type="GO" id="GO:0000981">
    <property type="term" value="F:DNA-binding transcription factor activity, RNA polymerase II-specific"/>
    <property type="evidence" value="ECO:0007669"/>
    <property type="project" value="InterPro"/>
</dbReference>
<evidence type="ECO:0000256" key="2">
    <source>
        <dbReference type="ARBA" id="ARBA00023015"/>
    </source>
</evidence>
<evidence type="ECO:0000256" key="4">
    <source>
        <dbReference type="ARBA" id="ARBA00023163"/>
    </source>
</evidence>
<dbReference type="Gene3D" id="4.10.240.10">
    <property type="entry name" value="Zn(2)-C6 fungal-type DNA-binding domain"/>
    <property type="match status" value="1"/>
</dbReference>
<name>A0A9P9EXA0_9HYPO</name>
<keyword evidence="9" id="KW-1185">Reference proteome</keyword>
<dbReference type="OrthoDB" id="424974at2759"/>
<dbReference type="PROSITE" id="PS00463">
    <property type="entry name" value="ZN2_CY6_FUNGAL_1"/>
    <property type="match status" value="1"/>
</dbReference>